<name>J5R5F7_TRIAS</name>
<reference evidence="2 3" key="1">
    <citation type="journal article" date="2012" name="Eukaryot. Cell">
        <title>Draft genome sequence of CBS 2479, the standard type strain of Trichosporon asahii.</title>
        <authorList>
            <person name="Yang R.Y."/>
            <person name="Li H.T."/>
            <person name="Zhu H."/>
            <person name="Zhou G.P."/>
            <person name="Wang M."/>
            <person name="Wang L."/>
        </authorList>
    </citation>
    <scope>NUCLEOTIDE SEQUENCE [LARGE SCALE GENOMIC DNA]</scope>
    <source>
        <strain evidence="3">ATCC 90039 / CBS 2479 / JCM 2466 / KCTC 7840 / NCYC 2677 / UAMH 7654</strain>
    </source>
</reference>
<dbReference type="RefSeq" id="XP_014181672.1">
    <property type="nucleotide sequence ID" value="XM_014326197.1"/>
</dbReference>
<dbReference type="AlphaFoldDB" id="J5R5F7"/>
<dbReference type="KEGG" id="tasa:A1Q1_08011"/>
<gene>
    <name evidence="2" type="ORF">A1Q1_08011</name>
</gene>
<comment type="caution">
    <text evidence="2">The sequence shown here is derived from an EMBL/GenBank/DDBJ whole genome shotgun (WGS) entry which is preliminary data.</text>
</comment>
<evidence type="ECO:0000313" key="2">
    <source>
        <dbReference type="EMBL" id="EJT50798.1"/>
    </source>
</evidence>
<dbReference type="VEuPathDB" id="FungiDB:A1Q1_08011"/>
<feature type="region of interest" description="Disordered" evidence="1">
    <location>
        <begin position="1"/>
        <end position="23"/>
    </location>
</feature>
<accession>J5R5F7</accession>
<sequence>MAPVADQLSFPHGVPEPTGQRGCQQTNAMKLVFVPVSEPEEGHGHPDFDLSSHSKASLTMELALYLKATGPSPVRGLEPEH</sequence>
<dbReference type="EMBL" id="ALBS01000087">
    <property type="protein sequence ID" value="EJT50798.1"/>
    <property type="molecule type" value="Genomic_DNA"/>
</dbReference>
<organism evidence="2 3">
    <name type="scientific">Trichosporon asahii var. asahii (strain ATCC 90039 / CBS 2479 / JCM 2466 / KCTC 7840 / NBRC 103889/ NCYC 2677 / UAMH 7654)</name>
    <name type="common">Yeast</name>
    <dbReference type="NCBI Taxonomy" id="1186058"/>
    <lineage>
        <taxon>Eukaryota</taxon>
        <taxon>Fungi</taxon>
        <taxon>Dikarya</taxon>
        <taxon>Basidiomycota</taxon>
        <taxon>Agaricomycotina</taxon>
        <taxon>Tremellomycetes</taxon>
        <taxon>Trichosporonales</taxon>
        <taxon>Trichosporonaceae</taxon>
        <taxon>Trichosporon</taxon>
    </lineage>
</organism>
<evidence type="ECO:0000256" key="1">
    <source>
        <dbReference type="SAM" id="MobiDB-lite"/>
    </source>
</evidence>
<evidence type="ECO:0000313" key="3">
    <source>
        <dbReference type="Proteomes" id="UP000002748"/>
    </source>
</evidence>
<protein>
    <submittedName>
        <fullName evidence="2">Uncharacterized protein</fullName>
    </submittedName>
</protein>
<dbReference type="GeneID" id="25991523"/>
<dbReference type="Proteomes" id="UP000002748">
    <property type="component" value="Unassembled WGS sequence"/>
</dbReference>
<proteinExistence type="predicted"/>
<dbReference type="HOGENOM" id="CLU_2575562_0_0_1"/>